<comment type="caution">
    <text evidence="2">The sequence shown here is derived from an EMBL/GenBank/DDBJ whole genome shotgun (WGS) entry which is preliminary data.</text>
</comment>
<gene>
    <name evidence="2" type="ORF">NDM98_08535</name>
</gene>
<evidence type="ECO:0000256" key="1">
    <source>
        <dbReference type="SAM" id="Phobius"/>
    </source>
</evidence>
<feature type="transmembrane region" description="Helical" evidence="1">
    <location>
        <begin position="20"/>
        <end position="40"/>
    </location>
</feature>
<protein>
    <recommendedName>
        <fullName evidence="4">ABC-2 family transporter</fullName>
    </recommendedName>
</protein>
<dbReference type="EMBL" id="JAMQJY010000001">
    <property type="protein sequence ID" value="MCM2675530.1"/>
    <property type="molecule type" value="Genomic_DNA"/>
</dbReference>
<feature type="transmembrane region" description="Helical" evidence="1">
    <location>
        <begin position="86"/>
        <end position="109"/>
    </location>
</feature>
<feature type="transmembrane region" description="Helical" evidence="1">
    <location>
        <begin position="46"/>
        <end position="65"/>
    </location>
</feature>
<evidence type="ECO:0000313" key="2">
    <source>
        <dbReference type="EMBL" id="MCM2675530.1"/>
    </source>
</evidence>
<accession>A0ABT0XHY9</accession>
<organism evidence="2 3">
    <name type="scientific">Alkalicoccobacillus plakortidis</name>
    <dbReference type="NCBI Taxonomy" id="444060"/>
    <lineage>
        <taxon>Bacteria</taxon>
        <taxon>Bacillati</taxon>
        <taxon>Bacillota</taxon>
        <taxon>Bacilli</taxon>
        <taxon>Bacillales</taxon>
        <taxon>Bacillaceae</taxon>
        <taxon>Alkalicoccobacillus</taxon>
    </lineage>
</organism>
<feature type="transmembrane region" description="Helical" evidence="1">
    <location>
        <begin position="168"/>
        <end position="196"/>
    </location>
</feature>
<keyword evidence="3" id="KW-1185">Reference proteome</keyword>
<keyword evidence="1" id="KW-0472">Membrane</keyword>
<feature type="transmembrane region" description="Helical" evidence="1">
    <location>
        <begin position="202"/>
        <end position="222"/>
    </location>
</feature>
<proteinExistence type="predicted"/>
<evidence type="ECO:0000313" key="3">
    <source>
        <dbReference type="Proteomes" id="UP001203665"/>
    </source>
</evidence>
<dbReference type="Proteomes" id="UP001203665">
    <property type="component" value="Unassembled WGS sequence"/>
</dbReference>
<name>A0ABT0XHY9_9BACI</name>
<feature type="transmembrane region" description="Helical" evidence="1">
    <location>
        <begin position="143"/>
        <end position="161"/>
    </location>
</feature>
<dbReference type="RefSeq" id="WP_251606347.1">
    <property type="nucleotide sequence ID" value="NZ_JAMQJY010000001.1"/>
</dbReference>
<sequence>MNQLVAKLRLHSSDLKKGMIIFWTVLVAIVVGFYSIAALFDTPEMYVTTNVPLFVFMAITAFKLVKDDFDYSIHLGLTRNKFVLGSLVYILLVAILFNLINQLLLFITISTQEGVLPHFLTPFTWSAVLGDEAGFWTNFSLDFILSMFFSFLLYFMASLLFRFGQLAVYIALLVMILVVLIPTVHQEIFISAAAFYQGTSLTLIWALLSAVIIVPILSLFTLSKASV</sequence>
<keyword evidence="1" id="KW-0812">Transmembrane</keyword>
<keyword evidence="1" id="KW-1133">Transmembrane helix</keyword>
<evidence type="ECO:0008006" key="4">
    <source>
        <dbReference type="Google" id="ProtNLM"/>
    </source>
</evidence>
<reference evidence="2" key="1">
    <citation type="submission" date="2022-06" db="EMBL/GenBank/DDBJ databases">
        <title>Alkalicoccobacillus porphyridii sp. nov., isolated from a marine red alga, Porphyridium purpureum and reclassification of Shouchella plakortidis and Shouchella gibsonii as Alkalicoccobacillus plakortidis comb. nov. and Alkalicoccobacillus gibsonii comb. nov.</title>
        <authorList>
            <person name="Kim K.H."/>
            <person name="Lee J.K."/>
            <person name="Han D.M."/>
            <person name="Baek J.H."/>
            <person name="Jeon C.O."/>
        </authorList>
    </citation>
    <scope>NUCLEOTIDE SEQUENCE</scope>
    <source>
        <strain evidence="2">DSM 19153</strain>
    </source>
</reference>